<organism evidence="1 2">
    <name type="scientific">Roseofilum reptotaenium AO1-A</name>
    <dbReference type="NCBI Taxonomy" id="1925591"/>
    <lineage>
        <taxon>Bacteria</taxon>
        <taxon>Bacillati</taxon>
        <taxon>Cyanobacteriota</taxon>
        <taxon>Cyanophyceae</taxon>
        <taxon>Desertifilales</taxon>
        <taxon>Desertifilaceae</taxon>
        <taxon>Roseofilum</taxon>
    </lineage>
</organism>
<dbReference type="STRING" id="1925591.BI308_24650"/>
<name>A0A1L9QJQ3_9CYAN</name>
<dbReference type="EMBL" id="MLAW01000074">
    <property type="protein sequence ID" value="OJJ15002.1"/>
    <property type="molecule type" value="Genomic_DNA"/>
</dbReference>
<evidence type="ECO:0000313" key="1">
    <source>
        <dbReference type="EMBL" id="OJJ15002.1"/>
    </source>
</evidence>
<dbReference type="Proteomes" id="UP000183940">
    <property type="component" value="Unassembled WGS sequence"/>
</dbReference>
<proteinExistence type="predicted"/>
<reference evidence="1" key="1">
    <citation type="submission" date="2016-10" db="EMBL/GenBank/DDBJ databases">
        <title>CRISPR-Cas defence system in Roseofilum reptotaenium: evidence of a bacteriophage-cyanobacterium arms race in the coral black band disease.</title>
        <authorList>
            <person name="Buerger P."/>
            <person name="Wood-Charlson E.M."/>
            <person name="Weynberg K.D."/>
            <person name="Willis B."/>
            <person name="Van Oppen M.J."/>
        </authorList>
    </citation>
    <scope>NUCLEOTIDE SEQUENCE [LARGE SCALE GENOMIC DNA]</scope>
    <source>
        <strain evidence="1">AO1-A</strain>
    </source>
</reference>
<evidence type="ECO:0000313" key="2">
    <source>
        <dbReference type="Proteomes" id="UP000183940"/>
    </source>
</evidence>
<accession>A0A1L9QJQ3</accession>
<keyword evidence="2" id="KW-1185">Reference proteome</keyword>
<protein>
    <recommendedName>
        <fullName evidence="3">DUF2281 domain-containing protein</fullName>
    </recommendedName>
</protein>
<sequence length="76" mass="9034">MSSYQEILHQAQSLSRDKQEHLLQDLARLVEQRATMPEQNESETSPPLNLKRWQGFLPKQVDALEFQVQIRQEWDD</sequence>
<comment type="caution">
    <text evidence="1">The sequence shown here is derived from an EMBL/GenBank/DDBJ whole genome shotgun (WGS) entry which is preliminary data.</text>
</comment>
<evidence type="ECO:0008006" key="3">
    <source>
        <dbReference type="Google" id="ProtNLM"/>
    </source>
</evidence>
<dbReference type="AlphaFoldDB" id="A0A1L9QJQ3"/>
<gene>
    <name evidence="1" type="ORF">BI308_24650</name>
</gene>